<keyword evidence="4" id="KW-1185">Reference proteome</keyword>
<sequence length="271" mass="27730">MSSFNPARALKRVKLNHAVPAAGLALAAVAVAVTPLTASATTTTAASATAPHTVAQHTTAQHTTAKAAAATKASGTAAKQAAPAAKQAAPAAKAAAAPATQAPAKTTTTTNTTAQSNTATTVSTKPYAGVSYSSLEPTGTEGSQQRFSPSSDQWNNATKIVQAAKDMNMSAYAATIAVATAMQESSLHNLHYGDRDSLGLFQQRPSMGWGSASELTDPTYAAKAFLKELPSGYESMSLSSAAQSVQRSFDGSLYSQWESQAAYMVHSIANS</sequence>
<feature type="signal peptide" evidence="2">
    <location>
        <begin position="1"/>
        <end position="40"/>
    </location>
</feature>
<name>A0A941EDX3_9ACTN</name>
<proteinExistence type="predicted"/>
<gene>
    <name evidence="3" type="ORF">KDK95_31790</name>
</gene>
<feature type="compositionally biased region" description="Low complexity" evidence="1">
    <location>
        <begin position="92"/>
        <end position="124"/>
    </location>
</feature>
<reference evidence="3" key="1">
    <citation type="submission" date="2021-04" db="EMBL/GenBank/DDBJ databases">
        <title>Genome based classification of Actinospica acidithermotolerans sp. nov., an actinobacterium isolated from an Indonesian hot spring.</title>
        <authorList>
            <person name="Kusuma A.B."/>
            <person name="Putra K.E."/>
            <person name="Nafisah S."/>
            <person name="Loh J."/>
            <person name="Nouioui I."/>
            <person name="Goodfellow M."/>
        </authorList>
    </citation>
    <scope>NUCLEOTIDE SEQUENCE</scope>
    <source>
        <strain evidence="3">MGRD01-02</strain>
    </source>
</reference>
<keyword evidence="2" id="KW-0732">Signal</keyword>
<accession>A0A941EDX3</accession>
<feature type="region of interest" description="Disordered" evidence="1">
    <location>
        <begin position="92"/>
        <end position="154"/>
    </location>
</feature>
<evidence type="ECO:0000256" key="2">
    <source>
        <dbReference type="SAM" id="SignalP"/>
    </source>
</evidence>
<dbReference type="Proteomes" id="UP000676325">
    <property type="component" value="Unassembled WGS sequence"/>
</dbReference>
<evidence type="ECO:0000313" key="4">
    <source>
        <dbReference type="Proteomes" id="UP000676325"/>
    </source>
</evidence>
<organism evidence="3 4">
    <name type="scientific">Actinospica acidithermotolerans</name>
    <dbReference type="NCBI Taxonomy" id="2828514"/>
    <lineage>
        <taxon>Bacteria</taxon>
        <taxon>Bacillati</taxon>
        <taxon>Actinomycetota</taxon>
        <taxon>Actinomycetes</taxon>
        <taxon>Catenulisporales</taxon>
        <taxon>Actinospicaceae</taxon>
        <taxon>Actinospica</taxon>
    </lineage>
</organism>
<feature type="compositionally biased region" description="Polar residues" evidence="1">
    <location>
        <begin position="131"/>
        <end position="154"/>
    </location>
</feature>
<feature type="region of interest" description="Disordered" evidence="1">
    <location>
        <begin position="45"/>
        <end position="67"/>
    </location>
</feature>
<evidence type="ECO:0008006" key="5">
    <source>
        <dbReference type="Google" id="ProtNLM"/>
    </source>
</evidence>
<dbReference type="RefSeq" id="WP_212522049.1">
    <property type="nucleotide sequence ID" value="NZ_JAGSOH010000168.1"/>
</dbReference>
<evidence type="ECO:0000256" key="1">
    <source>
        <dbReference type="SAM" id="MobiDB-lite"/>
    </source>
</evidence>
<feature type="chain" id="PRO_5037920378" description="SCP domain-containing protein" evidence="2">
    <location>
        <begin position="41"/>
        <end position="271"/>
    </location>
</feature>
<protein>
    <recommendedName>
        <fullName evidence="5">SCP domain-containing protein</fullName>
    </recommendedName>
</protein>
<evidence type="ECO:0000313" key="3">
    <source>
        <dbReference type="EMBL" id="MBR7830930.1"/>
    </source>
</evidence>
<dbReference type="EMBL" id="JAGSOH010000168">
    <property type="protein sequence ID" value="MBR7830930.1"/>
    <property type="molecule type" value="Genomic_DNA"/>
</dbReference>
<dbReference type="AlphaFoldDB" id="A0A941EDX3"/>
<comment type="caution">
    <text evidence="3">The sequence shown here is derived from an EMBL/GenBank/DDBJ whole genome shotgun (WGS) entry which is preliminary data.</text>
</comment>